<dbReference type="RefSeq" id="XP_033581117.1">
    <property type="nucleotide sequence ID" value="XM_033713522.1"/>
</dbReference>
<name>A0A6A6Z0C9_9PEZI</name>
<evidence type="ECO:0000313" key="2">
    <source>
        <dbReference type="EMBL" id="KAF2814153.1"/>
    </source>
</evidence>
<dbReference type="EMBL" id="MU003695">
    <property type="protein sequence ID" value="KAF2814153.1"/>
    <property type="molecule type" value="Genomic_DNA"/>
</dbReference>
<dbReference type="GeneID" id="54454415"/>
<reference evidence="4" key="2">
    <citation type="submission" date="2020-04" db="EMBL/GenBank/DDBJ databases">
        <authorList>
            <consortium name="NCBI Genome Project"/>
        </authorList>
    </citation>
    <scope>NUCLEOTIDE SEQUENCE</scope>
    <source>
        <strain evidence="4">CBS 304.34</strain>
    </source>
</reference>
<sequence>MLHLRTTKVYDRMMNDFFSASSQLDNGTQAVLGKIAEFNLTSKLDNFLSQDNINASPPDNISASRRAKFFEALEMRKRGNVVSNSGKDEIVLVDDQKRYDSYYLYTRQNRADTLEATSQELPSRSISVDEWLWGVENGTHTTFLFPGNLGGPDLMFVLTNDQNEKVLIVIQFKVKVSGHQPAQLKDVLKKLTQGDWLDKQHFKGDIVFIYVAPYSTIISQEFECIVKTSVGNLIERNCSIDRYYFCYIDKTDSANVWGHTLDKLIVLIKGKWEEDGQGIKRAAEDDVNSDADVSHRSRRVARARGGGRSRGARSGRGTK</sequence>
<organism evidence="2">
    <name type="scientific">Mytilinidion resinicola</name>
    <dbReference type="NCBI Taxonomy" id="574789"/>
    <lineage>
        <taxon>Eukaryota</taxon>
        <taxon>Fungi</taxon>
        <taxon>Dikarya</taxon>
        <taxon>Ascomycota</taxon>
        <taxon>Pezizomycotina</taxon>
        <taxon>Dothideomycetes</taxon>
        <taxon>Pleosporomycetidae</taxon>
        <taxon>Mytilinidiales</taxon>
        <taxon>Mytilinidiaceae</taxon>
        <taxon>Mytilinidion</taxon>
    </lineage>
</organism>
<gene>
    <name evidence="2 4" type="ORF">BDZ99DRAFT_232285</name>
</gene>
<accession>A0A6A6Z0C9</accession>
<protein>
    <submittedName>
        <fullName evidence="2 4">Uncharacterized protein</fullName>
    </submittedName>
</protein>
<feature type="compositionally biased region" description="Basic residues" evidence="1">
    <location>
        <begin position="296"/>
        <end position="319"/>
    </location>
</feature>
<feature type="region of interest" description="Disordered" evidence="1">
    <location>
        <begin position="283"/>
        <end position="319"/>
    </location>
</feature>
<evidence type="ECO:0000256" key="1">
    <source>
        <dbReference type="SAM" id="MobiDB-lite"/>
    </source>
</evidence>
<dbReference type="OrthoDB" id="5065752at2759"/>
<dbReference type="Proteomes" id="UP000504636">
    <property type="component" value="Unplaced"/>
</dbReference>
<dbReference type="AlphaFoldDB" id="A0A6A6Z0C9"/>
<evidence type="ECO:0000313" key="4">
    <source>
        <dbReference type="RefSeq" id="XP_033581117.1"/>
    </source>
</evidence>
<reference evidence="4" key="3">
    <citation type="submission" date="2025-04" db="UniProtKB">
        <authorList>
            <consortium name="RefSeq"/>
        </authorList>
    </citation>
    <scope>IDENTIFICATION</scope>
    <source>
        <strain evidence="4">CBS 304.34</strain>
    </source>
</reference>
<reference evidence="2 4" key="1">
    <citation type="journal article" date="2020" name="Stud. Mycol.">
        <title>101 Dothideomycetes genomes: a test case for predicting lifestyles and emergence of pathogens.</title>
        <authorList>
            <person name="Haridas S."/>
            <person name="Albert R."/>
            <person name="Binder M."/>
            <person name="Bloem J."/>
            <person name="Labutti K."/>
            <person name="Salamov A."/>
            <person name="Andreopoulos B."/>
            <person name="Baker S."/>
            <person name="Barry K."/>
            <person name="Bills G."/>
            <person name="Bluhm B."/>
            <person name="Cannon C."/>
            <person name="Castanera R."/>
            <person name="Culley D."/>
            <person name="Daum C."/>
            <person name="Ezra D."/>
            <person name="Gonzalez J."/>
            <person name="Henrissat B."/>
            <person name="Kuo A."/>
            <person name="Liang C."/>
            <person name="Lipzen A."/>
            <person name="Lutzoni F."/>
            <person name="Magnuson J."/>
            <person name="Mondo S."/>
            <person name="Nolan M."/>
            <person name="Ohm R."/>
            <person name="Pangilinan J."/>
            <person name="Park H.-J."/>
            <person name="Ramirez L."/>
            <person name="Alfaro M."/>
            <person name="Sun H."/>
            <person name="Tritt A."/>
            <person name="Yoshinaga Y."/>
            <person name="Zwiers L.-H."/>
            <person name="Turgeon B."/>
            <person name="Goodwin S."/>
            <person name="Spatafora J."/>
            <person name="Crous P."/>
            <person name="Grigoriev I."/>
        </authorList>
    </citation>
    <scope>NUCLEOTIDE SEQUENCE</scope>
    <source>
        <strain evidence="2 4">CBS 304.34</strain>
    </source>
</reference>
<evidence type="ECO:0000313" key="3">
    <source>
        <dbReference type="Proteomes" id="UP000504636"/>
    </source>
</evidence>
<proteinExistence type="predicted"/>
<keyword evidence="3" id="KW-1185">Reference proteome</keyword>